<dbReference type="InterPro" id="IPR005467">
    <property type="entry name" value="His_kinase_dom"/>
</dbReference>
<dbReference type="Pfam" id="PF02518">
    <property type="entry name" value="HATPase_c"/>
    <property type="match status" value="1"/>
</dbReference>
<keyword evidence="1" id="KW-0472">Membrane</keyword>
<dbReference type="Gene3D" id="3.30.565.10">
    <property type="entry name" value="Histidine kinase-like ATPase, C-terminal domain"/>
    <property type="match status" value="1"/>
</dbReference>
<protein>
    <submittedName>
        <fullName evidence="3">Histidine kinase-, DNA gyrase B-, and HSP90-like ATPase</fullName>
    </submittedName>
</protein>
<dbReference type="InterPro" id="IPR050640">
    <property type="entry name" value="Bact_2-comp_sensor_kinase"/>
</dbReference>
<gene>
    <name evidence="3" type="ORF">SAMN04488060_0526</name>
</gene>
<dbReference type="InterPro" id="IPR003594">
    <property type="entry name" value="HATPase_dom"/>
</dbReference>
<keyword evidence="1" id="KW-0812">Transmembrane</keyword>
<reference evidence="4" key="1">
    <citation type="submission" date="2016-10" db="EMBL/GenBank/DDBJ databases">
        <authorList>
            <person name="Varghese N."/>
            <person name="Submissions S."/>
        </authorList>
    </citation>
    <scope>NUCLEOTIDE SEQUENCE [LARGE SCALE GENOMIC DNA]</scope>
    <source>
        <strain evidence="4">CGMCC 1.7715</strain>
    </source>
</reference>
<evidence type="ECO:0000313" key="4">
    <source>
        <dbReference type="Proteomes" id="UP000199331"/>
    </source>
</evidence>
<organism evidence="3 4">
    <name type="scientific">Qipengyuania nanhaisediminis</name>
    <dbReference type="NCBI Taxonomy" id="604088"/>
    <lineage>
        <taxon>Bacteria</taxon>
        <taxon>Pseudomonadati</taxon>
        <taxon>Pseudomonadota</taxon>
        <taxon>Alphaproteobacteria</taxon>
        <taxon>Sphingomonadales</taxon>
        <taxon>Erythrobacteraceae</taxon>
        <taxon>Qipengyuania</taxon>
    </lineage>
</organism>
<dbReference type="Pfam" id="PF06580">
    <property type="entry name" value="His_kinase"/>
    <property type="match status" value="1"/>
</dbReference>
<keyword evidence="3" id="KW-0808">Transferase</keyword>
<dbReference type="EMBL" id="FOWZ01000001">
    <property type="protein sequence ID" value="SFO88511.1"/>
    <property type="molecule type" value="Genomic_DNA"/>
</dbReference>
<keyword evidence="1" id="KW-1133">Transmembrane helix</keyword>
<dbReference type="InterPro" id="IPR036890">
    <property type="entry name" value="HATPase_C_sf"/>
</dbReference>
<dbReference type="Proteomes" id="UP000199331">
    <property type="component" value="Unassembled WGS sequence"/>
</dbReference>
<name>A0A1I5KVN8_9SPHN</name>
<dbReference type="PROSITE" id="PS50109">
    <property type="entry name" value="HIS_KIN"/>
    <property type="match status" value="1"/>
</dbReference>
<feature type="transmembrane region" description="Helical" evidence="1">
    <location>
        <begin position="44"/>
        <end position="65"/>
    </location>
</feature>
<dbReference type="PANTHER" id="PTHR34220:SF7">
    <property type="entry name" value="SENSOR HISTIDINE KINASE YPDA"/>
    <property type="match status" value="1"/>
</dbReference>
<dbReference type="InterPro" id="IPR010559">
    <property type="entry name" value="Sig_transdc_His_kin_internal"/>
</dbReference>
<keyword evidence="3" id="KW-0418">Kinase</keyword>
<accession>A0A1I5KVN8</accession>
<evidence type="ECO:0000256" key="1">
    <source>
        <dbReference type="SAM" id="Phobius"/>
    </source>
</evidence>
<dbReference type="STRING" id="604088.SAMN04488060_0526"/>
<dbReference type="PANTHER" id="PTHR34220">
    <property type="entry name" value="SENSOR HISTIDINE KINASE YPDA"/>
    <property type="match status" value="1"/>
</dbReference>
<dbReference type="GO" id="GO:0016020">
    <property type="term" value="C:membrane"/>
    <property type="evidence" value="ECO:0007669"/>
    <property type="project" value="InterPro"/>
</dbReference>
<dbReference type="RefSeq" id="WP_090477032.1">
    <property type="nucleotide sequence ID" value="NZ_FOWZ01000001.1"/>
</dbReference>
<dbReference type="SMART" id="SM00387">
    <property type="entry name" value="HATPase_c"/>
    <property type="match status" value="1"/>
</dbReference>
<feature type="transmembrane region" description="Helical" evidence="1">
    <location>
        <begin position="179"/>
        <end position="200"/>
    </location>
</feature>
<dbReference type="OrthoDB" id="2514702at2"/>
<dbReference type="SUPFAM" id="SSF55874">
    <property type="entry name" value="ATPase domain of HSP90 chaperone/DNA topoisomerase II/histidine kinase"/>
    <property type="match status" value="1"/>
</dbReference>
<feature type="domain" description="Histidine kinase" evidence="2">
    <location>
        <begin position="314"/>
        <end position="406"/>
    </location>
</feature>
<sequence length="408" mass="44837">MNSEVANVPVRTVLVSIAGLWLAYFLLITARGAVVGLEMQDALLWRRFLVCVAGAGVTVLLWLCIRLFMRHTLAVKMWVAIVMAAPASLLIAQINTMVFSPIEDQVRQEIGAKRGLNIRRDESGNLLLDVPAPIPDNGGAGDGSPDADSQTVTASIVIEPAPTAADTWRRLTDLALSRYFLLLAWAALYLAMFAGVQARAAERRGERFRSAAKAAELRSLRYQVNPHFLFNTLNSLSALVMTGKEDRAEQMIQSISRFYRHSLADDSTGDVTLEDEIDLQEHYLEIESVRFPERLKVDVDLPRDLAQLKVPGMILQPLVENSVKYGVSASNKPVTIRIVAREEYGRLVLRVSDDGPGMPSGHKGGFGIGLANVRDRLEARFGNEASITSGASLDGYETELRLPMVKHG</sequence>
<evidence type="ECO:0000259" key="2">
    <source>
        <dbReference type="PROSITE" id="PS50109"/>
    </source>
</evidence>
<keyword evidence="4" id="KW-1185">Reference proteome</keyword>
<proteinExistence type="predicted"/>
<evidence type="ECO:0000313" key="3">
    <source>
        <dbReference type="EMBL" id="SFO88511.1"/>
    </source>
</evidence>
<feature type="transmembrane region" description="Helical" evidence="1">
    <location>
        <begin position="12"/>
        <end position="32"/>
    </location>
</feature>
<dbReference type="GO" id="GO:0000155">
    <property type="term" value="F:phosphorelay sensor kinase activity"/>
    <property type="evidence" value="ECO:0007669"/>
    <property type="project" value="InterPro"/>
</dbReference>
<dbReference type="AlphaFoldDB" id="A0A1I5KVN8"/>